<feature type="domain" description="Ig-like" evidence="2">
    <location>
        <begin position="614"/>
        <end position="702"/>
    </location>
</feature>
<evidence type="ECO:0000256" key="1">
    <source>
        <dbReference type="SAM" id="SignalP"/>
    </source>
</evidence>
<reference evidence="3 4" key="1">
    <citation type="submission" date="2018-01" db="EMBL/GenBank/DDBJ databases">
        <title>A novel member of the phylum Bacteroidetes isolated from glacier ice.</title>
        <authorList>
            <person name="Liu Q."/>
            <person name="Xin Y.-H."/>
        </authorList>
    </citation>
    <scope>NUCLEOTIDE SEQUENCE [LARGE SCALE GENOMIC DNA]</scope>
    <source>
        <strain evidence="3 4">RB1R16</strain>
    </source>
</reference>
<dbReference type="InterPro" id="IPR007110">
    <property type="entry name" value="Ig-like_dom"/>
</dbReference>
<dbReference type="InterPro" id="IPR036179">
    <property type="entry name" value="Ig-like_dom_sf"/>
</dbReference>
<evidence type="ECO:0000313" key="4">
    <source>
        <dbReference type="Proteomes" id="UP000239872"/>
    </source>
</evidence>
<dbReference type="EMBL" id="PPSL01000003">
    <property type="protein sequence ID" value="PQJ10924.1"/>
    <property type="molecule type" value="Genomic_DNA"/>
</dbReference>
<dbReference type="Gene3D" id="2.60.40.10">
    <property type="entry name" value="Immunoglobulins"/>
    <property type="match status" value="7"/>
</dbReference>
<feature type="chain" id="PRO_5015597212" description="Ig-like domain-containing protein" evidence="1">
    <location>
        <begin position="24"/>
        <end position="1015"/>
    </location>
</feature>
<protein>
    <recommendedName>
        <fullName evidence="2">Ig-like domain-containing protein</fullName>
    </recommendedName>
</protein>
<keyword evidence="4" id="KW-1185">Reference proteome</keyword>
<dbReference type="RefSeq" id="WP_105039651.1">
    <property type="nucleotide sequence ID" value="NZ_PPSL01000003.1"/>
</dbReference>
<dbReference type="InterPro" id="IPR013783">
    <property type="entry name" value="Ig-like_fold"/>
</dbReference>
<name>A0A2S7SW13_9BACT</name>
<dbReference type="SUPFAM" id="SSF48726">
    <property type="entry name" value="Immunoglobulin"/>
    <property type="match status" value="1"/>
</dbReference>
<organism evidence="3 4">
    <name type="scientific">Flavipsychrobacter stenotrophus</name>
    <dbReference type="NCBI Taxonomy" id="2077091"/>
    <lineage>
        <taxon>Bacteria</taxon>
        <taxon>Pseudomonadati</taxon>
        <taxon>Bacteroidota</taxon>
        <taxon>Chitinophagia</taxon>
        <taxon>Chitinophagales</taxon>
        <taxon>Chitinophagaceae</taxon>
        <taxon>Flavipsychrobacter</taxon>
    </lineage>
</organism>
<evidence type="ECO:0000259" key="2">
    <source>
        <dbReference type="PROSITE" id="PS50835"/>
    </source>
</evidence>
<sequence length="1015" mass="104252">MKKLLLIAICFLSLQLQSFHSLAQIPISGTTWSGSGISTTTASDPSTFTIIPASVIPGSAAVNVSQWNRSNLTGTATSATFCYNCSDWDAGASLASAQASGKYVYFTVTNDGNTELEITQIHLESQVSSTGPTNIQWQYAIGAGPDQNFGAAYTITAAAATPFNTDFGGIAHICAGQTATFKLYGWGSTGTAGTLRINDGTGITATYVQPPVAATASNSTVFFPNCSGDPLDLSSTPFGGALPYTYSWAGPGGYTSTDPNPSIPSADWATYAGTYSLTVTDAYGCISAPPATTFADINMPADTTTTISGPLSFCTPGSVTMSVFDDGISSYTWFDALFTTVSATASLTTSASGTYHVEIFDFFTGCTTIGTSYTVTVTTTPVPTVSASGPTTICSPSTVTLTTPTVAGYTYQWYDAGGAIAGATNASYNISTSGVYHVTVVNGTCSASSTNTTVTVNTPPAVPVVTPAGPITVCSGNTTTLTTSTQSGVTYRWWRSGFPLPGATGTTYGATTTGTYTMVVTNTANTCFATSNTVSLTVNPSPSASFSSSSTVVCSGNNVTLTAGVVPGITYQWLLGNVPIVGATNNQYVTNVPGTYRLLETRTATGCFDTSAAPGTTITTATAPTVASATISPAGPFTICSFDSVVLSVPVTAGVTYQWYNPGSIPGATSRTYTARTSGTYTIRVTNAATCVTNSPNTVTITVNPAPPSTVTTSGPTAFCTGGSVNITAAIGGGYTYQWYDAAGAIAGETASTYTATTSGTYHAVVTSAAGCATTTASTTVTVVATPTILTTGATSFCTGNSLLLTASTSAIPGVIYQWKRNGTNIPGAVSATYVANVTGVYTCFVNIPGSCAILTAPVTVTVFPAIIPVLSYDGTYVSTYTTYASYQWYANTVMIPGATSYRVAAFTNAAYRVKVTDVNGCILLSSDLPVYNLAVENVNGENAISIYPNPATSTVHVASTVEVNVSISTLEGKSVMTGTNKNDMDISSLPNGLYMITVFDSKGNRVHVEKLVKQ</sequence>
<evidence type="ECO:0000313" key="3">
    <source>
        <dbReference type="EMBL" id="PQJ10924.1"/>
    </source>
</evidence>
<feature type="domain" description="Ig-like" evidence="2">
    <location>
        <begin position="787"/>
        <end position="862"/>
    </location>
</feature>
<accession>A0A2S7SW13</accession>
<dbReference type="InterPro" id="IPR044023">
    <property type="entry name" value="Ig_7"/>
</dbReference>
<proteinExistence type="predicted"/>
<dbReference type="Pfam" id="PF19081">
    <property type="entry name" value="Ig_7"/>
    <property type="match status" value="1"/>
</dbReference>
<gene>
    <name evidence="3" type="ORF">CJD36_013215</name>
</gene>
<dbReference type="NCBIfam" id="TIGR04183">
    <property type="entry name" value="Por_Secre_tail"/>
    <property type="match status" value="1"/>
</dbReference>
<feature type="signal peptide" evidence="1">
    <location>
        <begin position="1"/>
        <end position="23"/>
    </location>
</feature>
<dbReference type="AlphaFoldDB" id="A0A2S7SW13"/>
<dbReference type="Pfam" id="PF18962">
    <property type="entry name" value="Por_Secre_tail"/>
    <property type="match status" value="1"/>
</dbReference>
<dbReference type="InterPro" id="IPR026444">
    <property type="entry name" value="Secre_tail"/>
</dbReference>
<keyword evidence="1" id="KW-0732">Signal</keyword>
<dbReference type="OrthoDB" id="1488276at2"/>
<comment type="caution">
    <text evidence="3">The sequence shown here is derived from an EMBL/GenBank/DDBJ whole genome shotgun (WGS) entry which is preliminary data.</text>
</comment>
<dbReference type="Proteomes" id="UP000239872">
    <property type="component" value="Unassembled WGS sequence"/>
</dbReference>
<dbReference type="PROSITE" id="PS50835">
    <property type="entry name" value="IG_LIKE"/>
    <property type="match status" value="2"/>
</dbReference>